<evidence type="ECO:0000256" key="1">
    <source>
        <dbReference type="SAM" id="MobiDB-lite"/>
    </source>
</evidence>
<reference evidence="2 3" key="1">
    <citation type="submission" date="2013-09" db="EMBL/GenBank/DDBJ databases">
        <title>Corchorus capsularis genome sequencing.</title>
        <authorList>
            <person name="Alam M."/>
            <person name="Haque M.S."/>
            <person name="Islam M.S."/>
            <person name="Emdad E.M."/>
            <person name="Islam M.M."/>
            <person name="Ahmed B."/>
            <person name="Halim A."/>
            <person name="Hossen Q.M.M."/>
            <person name="Hossain M.Z."/>
            <person name="Ahmed R."/>
            <person name="Khan M.M."/>
            <person name="Islam R."/>
            <person name="Rashid M.M."/>
            <person name="Khan S.A."/>
            <person name="Rahman M.S."/>
            <person name="Alam M."/>
        </authorList>
    </citation>
    <scope>NUCLEOTIDE SEQUENCE [LARGE SCALE GENOMIC DNA]</scope>
    <source>
        <strain evidence="3">cv. CVL-1</strain>
        <tissue evidence="2">Whole seedling</tissue>
    </source>
</reference>
<comment type="caution">
    <text evidence="2">The sequence shown here is derived from an EMBL/GenBank/DDBJ whole genome shotgun (WGS) entry which is preliminary data.</text>
</comment>
<feature type="compositionally biased region" description="Basic residues" evidence="1">
    <location>
        <begin position="85"/>
        <end position="98"/>
    </location>
</feature>
<protein>
    <submittedName>
        <fullName evidence="2">Uncharacterized protein</fullName>
    </submittedName>
</protein>
<feature type="compositionally biased region" description="Low complexity" evidence="1">
    <location>
        <begin position="12"/>
        <end position="65"/>
    </location>
</feature>
<dbReference type="EMBL" id="AWWV01010035">
    <property type="protein sequence ID" value="OMO82271.1"/>
    <property type="molecule type" value="Genomic_DNA"/>
</dbReference>
<proteinExistence type="predicted"/>
<dbReference type="Proteomes" id="UP000188268">
    <property type="component" value="Unassembled WGS sequence"/>
</dbReference>
<gene>
    <name evidence="2" type="ORF">CCACVL1_12003</name>
</gene>
<sequence length="345" mass="38037">MGKKQRLKQQKAAQASSSSHPAAEASSSPAAASPVLAASASPVAATPASASSVAATTSAAAPSAPKVDMNSLISAPNAARIVANPKKKKTNPKKKSAKKPIPSGYLEMLTTRMIRELDMNTLKSALKEAGFAIPKPKSTKKLPRAELMKDIAKRFKFQLGPTILKVRATYIIEKLAYKPLCHLRQVRNYWFRRALMMSMQPRNTADFAMDILELYYNELIGLMRLQKGFEENDKVALDFDAFITLLVEELDFFINKALAYQILPIGSITQFDIVSELLRDKDMYRFRGLIRVPDEVEQNLKQNILEWAESLGIVCTPERDVGQSAGPSGIQEEADIGGYLSKSED</sequence>
<dbReference type="AlphaFoldDB" id="A0A1R3IID2"/>
<keyword evidence="3" id="KW-1185">Reference proteome</keyword>
<dbReference type="Gramene" id="OMO82271">
    <property type="protein sequence ID" value="OMO82271"/>
    <property type="gene ID" value="CCACVL1_12003"/>
</dbReference>
<accession>A0A1R3IID2</accession>
<evidence type="ECO:0000313" key="3">
    <source>
        <dbReference type="Proteomes" id="UP000188268"/>
    </source>
</evidence>
<feature type="region of interest" description="Disordered" evidence="1">
    <location>
        <begin position="321"/>
        <end position="345"/>
    </location>
</feature>
<name>A0A1R3IID2_COCAP</name>
<evidence type="ECO:0000313" key="2">
    <source>
        <dbReference type="EMBL" id="OMO82271.1"/>
    </source>
</evidence>
<feature type="region of interest" description="Disordered" evidence="1">
    <location>
        <begin position="1"/>
        <end position="100"/>
    </location>
</feature>
<organism evidence="2 3">
    <name type="scientific">Corchorus capsularis</name>
    <name type="common">Jute</name>
    <dbReference type="NCBI Taxonomy" id="210143"/>
    <lineage>
        <taxon>Eukaryota</taxon>
        <taxon>Viridiplantae</taxon>
        <taxon>Streptophyta</taxon>
        <taxon>Embryophyta</taxon>
        <taxon>Tracheophyta</taxon>
        <taxon>Spermatophyta</taxon>
        <taxon>Magnoliopsida</taxon>
        <taxon>eudicotyledons</taxon>
        <taxon>Gunneridae</taxon>
        <taxon>Pentapetalae</taxon>
        <taxon>rosids</taxon>
        <taxon>malvids</taxon>
        <taxon>Malvales</taxon>
        <taxon>Malvaceae</taxon>
        <taxon>Grewioideae</taxon>
        <taxon>Apeibeae</taxon>
        <taxon>Corchorus</taxon>
    </lineage>
</organism>